<reference evidence="1 2" key="1">
    <citation type="submission" date="2015-12" db="EMBL/GenBank/DDBJ databases">
        <title>Draft genome sequence of Moniliophthora roreri, the causal agent of frosty pod rot of cacao.</title>
        <authorList>
            <person name="Aime M.C."/>
            <person name="Diaz-Valderrama J.R."/>
            <person name="Kijpornyongpan T."/>
            <person name="Phillips-Mora W."/>
        </authorList>
    </citation>
    <scope>NUCLEOTIDE SEQUENCE [LARGE SCALE GENOMIC DNA]</scope>
    <source>
        <strain evidence="1 2">MCA 2952</strain>
    </source>
</reference>
<sequence>MMYPGDGHLSFNAG</sequence>
<comment type="caution">
    <text evidence="1">The sequence shown here is derived from an EMBL/GenBank/DDBJ whole genome shotgun (WGS) entry which is preliminary data.</text>
</comment>
<gene>
    <name evidence="1" type="ORF">WG66_6036</name>
</gene>
<dbReference type="EMBL" id="LATX01001471">
    <property type="protein sequence ID" value="KTB41385.1"/>
    <property type="molecule type" value="Genomic_DNA"/>
</dbReference>
<organism evidence="1 2">
    <name type="scientific">Moniliophthora roreri</name>
    <name type="common">Frosty pod rot fungus</name>
    <name type="synonym">Monilia roreri</name>
    <dbReference type="NCBI Taxonomy" id="221103"/>
    <lineage>
        <taxon>Eukaryota</taxon>
        <taxon>Fungi</taxon>
        <taxon>Dikarya</taxon>
        <taxon>Basidiomycota</taxon>
        <taxon>Agaricomycotina</taxon>
        <taxon>Agaricomycetes</taxon>
        <taxon>Agaricomycetidae</taxon>
        <taxon>Agaricales</taxon>
        <taxon>Marasmiineae</taxon>
        <taxon>Marasmiaceae</taxon>
        <taxon>Moniliophthora</taxon>
    </lineage>
</organism>
<dbReference type="Proteomes" id="UP000054988">
    <property type="component" value="Unassembled WGS sequence"/>
</dbReference>
<proteinExistence type="predicted"/>
<protein>
    <submittedName>
        <fullName evidence="1">Uncharacterized protein</fullName>
    </submittedName>
</protein>
<name>A0A0W0FYH7_MONRR</name>
<accession>A0A0W0FYH7</accession>
<evidence type="ECO:0000313" key="1">
    <source>
        <dbReference type="EMBL" id="KTB41385.1"/>
    </source>
</evidence>
<evidence type="ECO:0000313" key="2">
    <source>
        <dbReference type="Proteomes" id="UP000054988"/>
    </source>
</evidence>